<dbReference type="Proteomes" id="UP000663889">
    <property type="component" value="Unassembled WGS sequence"/>
</dbReference>
<evidence type="ECO:0000313" key="5">
    <source>
        <dbReference type="EMBL" id="CAF1399040.1"/>
    </source>
</evidence>
<dbReference type="Proteomes" id="UP000663864">
    <property type="component" value="Unassembled WGS sequence"/>
</dbReference>
<evidence type="ECO:0000313" key="9">
    <source>
        <dbReference type="EMBL" id="CAF4000128.1"/>
    </source>
</evidence>
<keyword evidence="3" id="KW-0732">Signal</keyword>
<evidence type="ECO:0000256" key="2">
    <source>
        <dbReference type="SAM" id="Phobius"/>
    </source>
</evidence>
<dbReference type="Proteomes" id="UP000663823">
    <property type="component" value="Unassembled WGS sequence"/>
</dbReference>
<evidence type="ECO:0000313" key="10">
    <source>
        <dbReference type="Proteomes" id="UP000663864"/>
    </source>
</evidence>
<dbReference type="EMBL" id="CAJNOO010001294">
    <property type="protein sequence ID" value="CAF1130113.1"/>
    <property type="molecule type" value="Genomic_DNA"/>
</dbReference>
<dbReference type="EMBL" id="CAJOBD010004573">
    <property type="protein sequence ID" value="CAF4000128.1"/>
    <property type="molecule type" value="Genomic_DNA"/>
</dbReference>
<organism evidence="5 10">
    <name type="scientific">Rotaria sordida</name>
    <dbReference type="NCBI Taxonomy" id="392033"/>
    <lineage>
        <taxon>Eukaryota</taxon>
        <taxon>Metazoa</taxon>
        <taxon>Spiralia</taxon>
        <taxon>Gnathifera</taxon>
        <taxon>Rotifera</taxon>
        <taxon>Eurotatoria</taxon>
        <taxon>Bdelloidea</taxon>
        <taxon>Philodinida</taxon>
        <taxon>Philodinidae</taxon>
        <taxon>Rotaria</taxon>
    </lineage>
</organism>
<name>A0A815KPC0_9BILA</name>
<feature type="transmembrane region" description="Helical" evidence="2">
    <location>
        <begin position="31"/>
        <end position="50"/>
    </location>
</feature>
<feature type="compositionally biased region" description="Basic and acidic residues" evidence="1">
    <location>
        <begin position="59"/>
        <end position="86"/>
    </location>
</feature>
<gene>
    <name evidence="8" type="ORF">FNK824_LOCUS19526</name>
    <name evidence="9" type="ORF">JBS370_LOCUS26225</name>
    <name evidence="7" type="ORF">OTI717_LOCUS7466</name>
    <name evidence="4" type="ORF">RFH988_LOCUS20821</name>
    <name evidence="6" type="ORF">SEV965_LOCUS31344</name>
    <name evidence="5" type="ORF">ZHD862_LOCUS33030</name>
</gene>
<protein>
    <submittedName>
        <fullName evidence="5">Uncharacterized protein</fullName>
    </submittedName>
</protein>
<dbReference type="AlphaFoldDB" id="A0A815KPC0"/>
<keyword evidence="2" id="KW-0472">Membrane</keyword>
<accession>A0A815KPC0</accession>
<evidence type="ECO:0000313" key="6">
    <source>
        <dbReference type="EMBL" id="CAF1399062.1"/>
    </source>
</evidence>
<reference evidence="5" key="1">
    <citation type="submission" date="2021-02" db="EMBL/GenBank/DDBJ databases">
        <authorList>
            <person name="Nowell W R."/>
        </authorList>
    </citation>
    <scope>NUCLEOTIDE SEQUENCE</scope>
</reference>
<keyword evidence="2" id="KW-0812">Transmembrane</keyword>
<feature type="compositionally biased region" description="Basic and acidic residues" evidence="1">
    <location>
        <begin position="108"/>
        <end position="122"/>
    </location>
</feature>
<evidence type="ECO:0000313" key="7">
    <source>
        <dbReference type="EMBL" id="CAF3614297.1"/>
    </source>
</evidence>
<dbReference type="EMBL" id="CAJOAX010000561">
    <property type="protein sequence ID" value="CAF3614297.1"/>
    <property type="molecule type" value="Genomic_DNA"/>
</dbReference>
<dbReference type="EMBL" id="CAJNOT010003767">
    <property type="protein sequence ID" value="CAF1399040.1"/>
    <property type="molecule type" value="Genomic_DNA"/>
</dbReference>
<feature type="signal peptide" evidence="3">
    <location>
        <begin position="1"/>
        <end position="15"/>
    </location>
</feature>
<evidence type="ECO:0000256" key="1">
    <source>
        <dbReference type="SAM" id="MobiDB-lite"/>
    </source>
</evidence>
<dbReference type="Proteomes" id="UP000663874">
    <property type="component" value="Unassembled WGS sequence"/>
</dbReference>
<dbReference type="Proteomes" id="UP000663882">
    <property type="component" value="Unassembled WGS sequence"/>
</dbReference>
<proteinExistence type="predicted"/>
<feature type="chain" id="PRO_5036228123" evidence="3">
    <location>
        <begin position="16"/>
        <end position="122"/>
    </location>
</feature>
<dbReference type="Proteomes" id="UP000663836">
    <property type="component" value="Unassembled WGS sequence"/>
</dbReference>
<feature type="region of interest" description="Disordered" evidence="1">
    <location>
        <begin position="55"/>
        <end position="122"/>
    </location>
</feature>
<dbReference type="EMBL" id="CAJNOU010003591">
    <property type="protein sequence ID" value="CAF1399062.1"/>
    <property type="molecule type" value="Genomic_DNA"/>
</dbReference>
<evidence type="ECO:0000313" key="8">
    <source>
        <dbReference type="EMBL" id="CAF3880755.1"/>
    </source>
</evidence>
<keyword evidence="2" id="KW-1133">Transmembrane helix</keyword>
<comment type="caution">
    <text evidence="5">The sequence shown here is derived from an EMBL/GenBank/DDBJ whole genome shotgun (WGS) entry which is preliminary data.</text>
</comment>
<evidence type="ECO:0000256" key="3">
    <source>
        <dbReference type="SAM" id="SignalP"/>
    </source>
</evidence>
<dbReference type="EMBL" id="CAJOBE010003444">
    <property type="protein sequence ID" value="CAF3880755.1"/>
    <property type="molecule type" value="Genomic_DNA"/>
</dbReference>
<evidence type="ECO:0000313" key="4">
    <source>
        <dbReference type="EMBL" id="CAF1130113.1"/>
    </source>
</evidence>
<sequence length="122" mass="13813">MLIWSLVWLVYPIIAYRLSNTSTSNQNIYPYPVLLGFGGIIFLLIILCTTEPVIQRQPTRSDNDSTRSGVEPRRGRVEPTRSHAESRQGGVEPTSSAVEPRRRGVGLRRSDVEETAMDENRR</sequence>